<name>A0A9Q1MCI5_9SOLA</name>
<organism evidence="1 2">
    <name type="scientific">Anisodus acutangulus</name>
    <dbReference type="NCBI Taxonomy" id="402998"/>
    <lineage>
        <taxon>Eukaryota</taxon>
        <taxon>Viridiplantae</taxon>
        <taxon>Streptophyta</taxon>
        <taxon>Embryophyta</taxon>
        <taxon>Tracheophyta</taxon>
        <taxon>Spermatophyta</taxon>
        <taxon>Magnoliopsida</taxon>
        <taxon>eudicotyledons</taxon>
        <taxon>Gunneridae</taxon>
        <taxon>Pentapetalae</taxon>
        <taxon>asterids</taxon>
        <taxon>lamiids</taxon>
        <taxon>Solanales</taxon>
        <taxon>Solanaceae</taxon>
        <taxon>Solanoideae</taxon>
        <taxon>Hyoscyameae</taxon>
        <taxon>Anisodus</taxon>
    </lineage>
</organism>
<reference evidence="2" key="1">
    <citation type="journal article" date="2023" name="Proc. Natl. Acad. Sci. U.S.A.">
        <title>Genomic and structural basis for evolution of tropane alkaloid biosynthesis.</title>
        <authorList>
            <person name="Wanga Y.-J."/>
            <person name="Taina T."/>
            <person name="Yua J.-Y."/>
            <person name="Lia J."/>
            <person name="Xua B."/>
            <person name="Chenc J."/>
            <person name="D'Auriad J.C."/>
            <person name="Huanga J.-P."/>
            <person name="Huanga S.-X."/>
        </authorList>
    </citation>
    <scope>NUCLEOTIDE SEQUENCE [LARGE SCALE GENOMIC DNA]</scope>
    <source>
        <strain evidence="2">cv. KIB-2019</strain>
    </source>
</reference>
<sequence length="114" mass="13167">MVKENNIGTVKVIVGCANHIDIGRLKLSEAQFPDFIESRRPSPLDKVNFEEFSVLLSNSSPLCFFLNSYPSFYSHSQVLTKHNGYSYSRQSSNLHWTSTLMKGKMHQNYYRKTK</sequence>
<comment type="caution">
    <text evidence="1">The sequence shown here is derived from an EMBL/GenBank/DDBJ whole genome shotgun (WGS) entry which is preliminary data.</text>
</comment>
<evidence type="ECO:0000313" key="1">
    <source>
        <dbReference type="EMBL" id="KAJ8557126.1"/>
    </source>
</evidence>
<gene>
    <name evidence="1" type="ORF">K7X08_002751</name>
</gene>
<dbReference type="AlphaFoldDB" id="A0A9Q1MCI5"/>
<dbReference type="Proteomes" id="UP001152561">
    <property type="component" value="Unassembled WGS sequence"/>
</dbReference>
<dbReference type="EMBL" id="JAJAGQ010000007">
    <property type="protein sequence ID" value="KAJ8557126.1"/>
    <property type="molecule type" value="Genomic_DNA"/>
</dbReference>
<accession>A0A9Q1MCI5</accession>
<protein>
    <submittedName>
        <fullName evidence="1">Uncharacterized protein</fullName>
    </submittedName>
</protein>
<proteinExistence type="predicted"/>
<keyword evidence="2" id="KW-1185">Reference proteome</keyword>
<evidence type="ECO:0000313" key="2">
    <source>
        <dbReference type="Proteomes" id="UP001152561"/>
    </source>
</evidence>